<dbReference type="AlphaFoldDB" id="A0A1N6GCW2"/>
<keyword evidence="2" id="KW-1185">Reference proteome</keyword>
<accession>A0A1N6GCW2</accession>
<dbReference type="Proteomes" id="UP000185062">
    <property type="component" value="Unassembled WGS sequence"/>
</dbReference>
<dbReference type="EMBL" id="FSRO01000001">
    <property type="protein sequence ID" value="SIO05370.1"/>
    <property type="molecule type" value="Genomic_DNA"/>
</dbReference>
<reference evidence="1 2" key="1">
    <citation type="submission" date="2016-12" db="EMBL/GenBank/DDBJ databases">
        <authorList>
            <person name="Song W.-J."/>
            <person name="Kurnit D.M."/>
        </authorList>
    </citation>
    <scope>NUCLEOTIDE SEQUENCE [LARGE SCALE GENOMIC DNA]</scope>
    <source>
        <strain evidence="1 2">ATCC 49181</strain>
    </source>
</reference>
<sequence>MRTDVLWRDLPPDYGGLEQYVPPFYPLARQGHLGKIIGRDFCKSPRQKFSAIDYKRLIF</sequence>
<protein>
    <recommendedName>
        <fullName evidence="3">Transposase</fullName>
    </recommendedName>
</protein>
<name>A0A1N6GCW2_9PROT</name>
<evidence type="ECO:0000313" key="2">
    <source>
        <dbReference type="Proteomes" id="UP000185062"/>
    </source>
</evidence>
<evidence type="ECO:0008006" key="3">
    <source>
        <dbReference type="Google" id="ProtNLM"/>
    </source>
</evidence>
<gene>
    <name evidence="1" type="ORF">SAMN02743940_0653</name>
</gene>
<evidence type="ECO:0000313" key="1">
    <source>
        <dbReference type="EMBL" id="SIO05370.1"/>
    </source>
</evidence>
<proteinExistence type="predicted"/>
<organism evidence="1 2">
    <name type="scientific">Nitrosomonas cryotolerans ATCC 49181</name>
    <dbReference type="NCBI Taxonomy" id="1131553"/>
    <lineage>
        <taxon>Bacteria</taxon>
        <taxon>Pseudomonadati</taxon>
        <taxon>Pseudomonadota</taxon>
        <taxon>Betaproteobacteria</taxon>
        <taxon>Nitrosomonadales</taxon>
        <taxon>Nitrosomonadaceae</taxon>
        <taxon>Nitrosomonas</taxon>
    </lineage>
</organism>